<dbReference type="Proteomes" id="UP000585474">
    <property type="component" value="Unassembled WGS sequence"/>
</dbReference>
<dbReference type="EMBL" id="BJWL01000017">
    <property type="protein sequence ID" value="GFZ05604.1"/>
    <property type="molecule type" value="Genomic_DNA"/>
</dbReference>
<evidence type="ECO:0000313" key="3">
    <source>
        <dbReference type="Proteomes" id="UP000585474"/>
    </source>
</evidence>
<evidence type="ECO:0000256" key="1">
    <source>
        <dbReference type="SAM" id="MobiDB-lite"/>
    </source>
</evidence>
<organism evidence="2 3">
    <name type="scientific">Actinidia rufa</name>
    <dbReference type="NCBI Taxonomy" id="165716"/>
    <lineage>
        <taxon>Eukaryota</taxon>
        <taxon>Viridiplantae</taxon>
        <taxon>Streptophyta</taxon>
        <taxon>Embryophyta</taxon>
        <taxon>Tracheophyta</taxon>
        <taxon>Spermatophyta</taxon>
        <taxon>Magnoliopsida</taxon>
        <taxon>eudicotyledons</taxon>
        <taxon>Gunneridae</taxon>
        <taxon>Pentapetalae</taxon>
        <taxon>asterids</taxon>
        <taxon>Ericales</taxon>
        <taxon>Actinidiaceae</taxon>
        <taxon>Actinidia</taxon>
    </lineage>
</organism>
<comment type="caution">
    <text evidence="2">The sequence shown here is derived from an EMBL/GenBank/DDBJ whole genome shotgun (WGS) entry which is preliminary data.</text>
</comment>
<evidence type="ECO:0000313" key="2">
    <source>
        <dbReference type="EMBL" id="GFZ05604.1"/>
    </source>
</evidence>
<feature type="region of interest" description="Disordered" evidence="1">
    <location>
        <begin position="1"/>
        <end position="21"/>
    </location>
</feature>
<feature type="region of interest" description="Disordered" evidence="1">
    <location>
        <begin position="106"/>
        <end position="162"/>
    </location>
</feature>
<name>A0A7J0G477_9ERIC</name>
<feature type="compositionally biased region" description="Polar residues" evidence="1">
    <location>
        <begin position="11"/>
        <end position="21"/>
    </location>
</feature>
<accession>A0A7J0G477</accession>
<gene>
    <name evidence="2" type="ORF">Acr_17g0011760</name>
</gene>
<proteinExistence type="predicted"/>
<feature type="compositionally biased region" description="Polar residues" evidence="1">
    <location>
        <begin position="106"/>
        <end position="118"/>
    </location>
</feature>
<keyword evidence="3" id="KW-1185">Reference proteome</keyword>
<feature type="compositionally biased region" description="Polar residues" evidence="1">
    <location>
        <begin position="125"/>
        <end position="135"/>
    </location>
</feature>
<sequence length="197" mass="21303">MVPTQPVGYTEPSNTSNSNGLIPTSVYNLPPFTLMALPCNGTDGSPSSTGLLPWANFTATLLCRFGPTDFDDSSEGSHALETNHNGGSTLTEAIGVARLIEERNNLQNRSNPPFRNQPSTPPHLQHSNATTTITPTAGLLGPPPHLESTPIAETSPPPFKRLTNQEACNRQEKGLCFYCDEKYKPEPPLQQTPVIHD</sequence>
<protein>
    <submittedName>
        <fullName evidence="2">Uncharacterized protein</fullName>
    </submittedName>
</protein>
<dbReference type="OrthoDB" id="2013610at2759"/>
<reference evidence="2 3" key="1">
    <citation type="submission" date="2019-07" db="EMBL/GenBank/DDBJ databases">
        <title>De Novo Assembly of kiwifruit Actinidia rufa.</title>
        <authorList>
            <person name="Sugita-Konishi S."/>
            <person name="Sato K."/>
            <person name="Mori E."/>
            <person name="Abe Y."/>
            <person name="Kisaki G."/>
            <person name="Hamano K."/>
            <person name="Suezawa K."/>
            <person name="Otani M."/>
            <person name="Fukuda T."/>
            <person name="Manabe T."/>
            <person name="Gomi K."/>
            <person name="Tabuchi M."/>
            <person name="Akimitsu K."/>
            <person name="Kataoka I."/>
        </authorList>
    </citation>
    <scope>NUCLEOTIDE SEQUENCE [LARGE SCALE GENOMIC DNA]</scope>
    <source>
        <strain evidence="3">cv. Fuchu</strain>
    </source>
</reference>
<dbReference type="AlphaFoldDB" id="A0A7J0G477"/>